<evidence type="ECO:0000256" key="2">
    <source>
        <dbReference type="ARBA" id="ARBA00022679"/>
    </source>
</evidence>
<evidence type="ECO:0000256" key="4">
    <source>
        <dbReference type="ARBA" id="ARBA00022984"/>
    </source>
</evidence>
<feature type="active site" description="Proton donor/acceptor" evidence="6">
    <location>
        <position position="143"/>
    </location>
</feature>
<dbReference type="PROSITE" id="PS51257">
    <property type="entry name" value="PROKAR_LIPOPROTEIN"/>
    <property type="match status" value="1"/>
</dbReference>
<accession>A0A316D4Q6</accession>
<dbReference type="CDD" id="cd16913">
    <property type="entry name" value="YkuD_like"/>
    <property type="match status" value="1"/>
</dbReference>
<gene>
    <name evidence="9" type="ORF">C7459_11818</name>
</gene>
<feature type="domain" description="L,D-TPase catalytic" evidence="8">
    <location>
        <begin position="67"/>
        <end position="193"/>
    </location>
</feature>
<keyword evidence="3 6" id="KW-0133">Cell shape</keyword>
<evidence type="ECO:0000256" key="3">
    <source>
        <dbReference type="ARBA" id="ARBA00022960"/>
    </source>
</evidence>
<feature type="region of interest" description="Disordered" evidence="7">
    <location>
        <begin position="29"/>
        <end position="57"/>
    </location>
</feature>
<dbReference type="SUPFAM" id="SSF141523">
    <property type="entry name" value="L,D-transpeptidase catalytic domain-like"/>
    <property type="match status" value="1"/>
</dbReference>
<organism evidence="9 10">
    <name type="scientific">Tumebacillus permanentifrigoris</name>
    <dbReference type="NCBI Taxonomy" id="378543"/>
    <lineage>
        <taxon>Bacteria</taxon>
        <taxon>Bacillati</taxon>
        <taxon>Bacillota</taxon>
        <taxon>Bacilli</taxon>
        <taxon>Bacillales</taxon>
        <taxon>Alicyclobacillaceae</taxon>
        <taxon>Tumebacillus</taxon>
    </lineage>
</organism>
<name>A0A316D4Q6_9BACL</name>
<evidence type="ECO:0000259" key="8">
    <source>
        <dbReference type="PROSITE" id="PS52029"/>
    </source>
</evidence>
<dbReference type="GO" id="GO:0005576">
    <property type="term" value="C:extracellular region"/>
    <property type="evidence" value="ECO:0007669"/>
    <property type="project" value="TreeGrafter"/>
</dbReference>
<evidence type="ECO:0000256" key="5">
    <source>
        <dbReference type="ARBA" id="ARBA00023316"/>
    </source>
</evidence>
<keyword evidence="5 6" id="KW-0961">Cell wall biogenesis/degradation</keyword>
<comment type="caution">
    <text evidence="9">The sequence shown here is derived from an EMBL/GenBank/DDBJ whole genome shotgun (WGS) entry which is preliminary data.</text>
</comment>
<reference evidence="9 10" key="1">
    <citation type="submission" date="2018-05" db="EMBL/GenBank/DDBJ databases">
        <title>Genomic Encyclopedia of Type Strains, Phase IV (KMG-IV): sequencing the most valuable type-strain genomes for metagenomic binning, comparative biology and taxonomic classification.</title>
        <authorList>
            <person name="Goeker M."/>
        </authorList>
    </citation>
    <scope>NUCLEOTIDE SEQUENCE [LARGE SCALE GENOMIC DNA]</scope>
    <source>
        <strain evidence="9 10">DSM 18773</strain>
    </source>
</reference>
<dbReference type="UniPathway" id="UPA00219"/>
<dbReference type="Gene3D" id="2.40.440.10">
    <property type="entry name" value="L,D-transpeptidase catalytic domain-like"/>
    <property type="match status" value="1"/>
</dbReference>
<protein>
    <submittedName>
        <fullName evidence="9">L,D-transpeptidase-like protein</fullName>
    </submittedName>
</protein>
<evidence type="ECO:0000256" key="7">
    <source>
        <dbReference type="SAM" id="MobiDB-lite"/>
    </source>
</evidence>
<dbReference type="GO" id="GO:0071555">
    <property type="term" value="P:cell wall organization"/>
    <property type="evidence" value="ECO:0007669"/>
    <property type="project" value="UniProtKB-UniRule"/>
</dbReference>
<dbReference type="GO" id="GO:0008360">
    <property type="term" value="P:regulation of cell shape"/>
    <property type="evidence" value="ECO:0007669"/>
    <property type="project" value="UniProtKB-UniRule"/>
</dbReference>
<proteinExistence type="predicted"/>
<evidence type="ECO:0000256" key="6">
    <source>
        <dbReference type="PROSITE-ProRule" id="PRU01373"/>
    </source>
</evidence>
<dbReference type="GO" id="GO:0018104">
    <property type="term" value="P:peptidoglycan-protein cross-linking"/>
    <property type="evidence" value="ECO:0007669"/>
    <property type="project" value="TreeGrafter"/>
</dbReference>
<dbReference type="GO" id="GO:0071972">
    <property type="term" value="F:peptidoglycan L,D-transpeptidase activity"/>
    <property type="evidence" value="ECO:0007669"/>
    <property type="project" value="TreeGrafter"/>
</dbReference>
<keyword evidence="10" id="KW-1185">Reference proteome</keyword>
<dbReference type="AlphaFoldDB" id="A0A316D4Q6"/>
<feature type="compositionally biased region" description="Polar residues" evidence="7">
    <location>
        <begin position="29"/>
        <end position="50"/>
    </location>
</feature>
<dbReference type="Pfam" id="PF03734">
    <property type="entry name" value="YkuD"/>
    <property type="match status" value="1"/>
</dbReference>
<evidence type="ECO:0000313" key="10">
    <source>
        <dbReference type="Proteomes" id="UP000245634"/>
    </source>
</evidence>
<dbReference type="Proteomes" id="UP000245634">
    <property type="component" value="Unassembled WGS sequence"/>
</dbReference>
<dbReference type="InterPro" id="IPR038063">
    <property type="entry name" value="Transpep_catalytic_dom"/>
</dbReference>
<dbReference type="InterPro" id="IPR050979">
    <property type="entry name" value="LD-transpeptidase"/>
</dbReference>
<dbReference type="GO" id="GO:0016740">
    <property type="term" value="F:transferase activity"/>
    <property type="evidence" value="ECO:0007669"/>
    <property type="project" value="UniProtKB-KW"/>
</dbReference>
<dbReference type="InterPro" id="IPR005490">
    <property type="entry name" value="LD_TPept_cat_dom"/>
</dbReference>
<evidence type="ECO:0000256" key="1">
    <source>
        <dbReference type="ARBA" id="ARBA00004752"/>
    </source>
</evidence>
<dbReference type="PANTHER" id="PTHR30582:SF2">
    <property type="entry name" value="L,D-TRANSPEPTIDASE YCIB-RELATED"/>
    <property type="match status" value="1"/>
</dbReference>
<sequence length="194" mass="22085">MKKALFPTTLLSVLLLVGCGSNEVRNTTLQAEAQPSTPTLEETLPQSQSTREPEATRSLEPIDFRKVVIECDISEQRVYVKQDGHVVRTMLTSSGLDTTPDNSTPRGDFQIEPERGEWFYSNAYQEGAQYWVSFKNHGEFLFHSVVMDQNRQIIDSEWQKLGHKASHGCFRLSLPDAKWIYDHIKTGTQVSIHE</sequence>
<feature type="active site" description="Nucleophile" evidence="6">
    <location>
        <position position="169"/>
    </location>
</feature>
<dbReference type="PROSITE" id="PS52029">
    <property type="entry name" value="LD_TPASE"/>
    <property type="match status" value="1"/>
</dbReference>
<keyword evidence="4 6" id="KW-0573">Peptidoglycan synthesis</keyword>
<comment type="pathway">
    <text evidence="1 6">Cell wall biogenesis; peptidoglycan biosynthesis.</text>
</comment>
<dbReference type="EMBL" id="QGGL01000018">
    <property type="protein sequence ID" value="PWK06954.1"/>
    <property type="molecule type" value="Genomic_DNA"/>
</dbReference>
<dbReference type="RefSeq" id="WP_245884625.1">
    <property type="nucleotide sequence ID" value="NZ_QGGL01000018.1"/>
</dbReference>
<evidence type="ECO:0000313" key="9">
    <source>
        <dbReference type="EMBL" id="PWK06954.1"/>
    </source>
</evidence>
<dbReference type="PANTHER" id="PTHR30582">
    <property type="entry name" value="L,D-TRANSPEPTIDASE"/>
    <property type="match status" value="1"/>
</dbReference>
<keyword evidence="2" id="KW-0808">Transferase</keyword>